<dbReference type="RefSeq" id="WP_087074240.1">
    <property type="nucleotide sequence ID" value="NZ_CP020809.1"/>
</dbReference>
<keyword evidence="2" id="KW-1185">Reference proteome</keyword>
<reference evidence="1 2" key="1">
    <citation type="submission" date="2017-04" db="EMBL/GenBank/DDBJ databases">
        <title>Whole Genome Sequence of 1,4-Dioxane Degrading Bacterium Mycobacterium dioxanotrophicus PH-06.</title>
        <authorList>
            <person name="He Y."/>
        </authorList>
    </citation>
    <scope>NUCLEOTIDE SEQUENCE [LARGE SCALE GENOMIC DNA]</scope>
    <source>
        <strain evidence="1 2">PH-06</strain>
    </source>
</reference>
<evidence type="ECO:0008006" key="3">
    <source>
        <dbReference type="Google" id="ProtNLM"/>
    </source>
</evidence>
<sequence length="683" mass="71377">MSGVATLQRPARTDQEWARQISRRLDVLENPRSLRVSDWVINSVDGKLIATRPGQSVNLDNPTGPVSVDLGSLRGFTSTDREEVVNEAKTSAWQELYEKLTGQLNPVDALKSLSDFFRIELGGPISADRIPLIPLTHIRDINRNLILDGGFDTGDTLLGLPDWAHDDTDGRSQPGCAVTTADGTSHVIYSNDIQVAKDDKLNLSVAVKWVGLTALAGSDAIRLNVAAYDASGVMIGGAPTMVASVASPSGNSGGTNGWGTTISGTYTVPDTAVLVTVELTVMASATAGTVKFDDAEARKTGSFLQMYVKDLPADLQSLFGWIEATVNAGLGALGIPALGSLADKLLDFQDGLSDLQDAAEDAFANAQNALGALSDKLGIGDWNNWLSGQWDTLRNALANNPASVLGSLPQSLIAGLTNKIQFLTSGGLFDVTKLSTANGTAPQSIITNLPSDLGSLQTTLNQIGDIFNNNVVTPVNSIVQSVKDWWNQWFGGGSSNAIPLSQKGSANGVAPLNSSSKVPTSYLETNVNNGVAGLNGSGKVATSLLVTDTASNVPTLDTNALLRRTQLPVSAPKVVSMTSAGGAVGTINLNTTEQLNLSVPVGTSIGWQFSGSPLDGQSLLIRIKDTGTAVPLGWATIGGGASWFRPIGVTLPTTTVAGKWLYVGCKWNAADSVLDVIAVGQEV</sequence>
<organism evidence="1 2">
    <name type="scientific">Mycobacterium dioxanotrophicus</name>
    <dbReference type="NCBI Taxonomy" id="482462"/>
    <lineage>
        <taxon>Bacteria</taxon>
        <taxon>Bacillati</taxon>
        <taxon>Actinomycetota</taxon>
        <taxon>Actinomycetes</taxon>
        <taxon>Mycobacteriales</taxon>
        <taxon>Mycobacteriaceae</taxon>
        <taxon>Mycobacterium</taxon>
    </lineage>
</organism>
<evidence type="ECO:0000313" key="2">
    <source>
        <dbReference type="Proteomes" id="UP000195331"/>
    </source>
</evidence>
<dbReference type="Gene3D" id="2.60.120.260">
    <property type="entry name" value="Galactose-binding domain-like"/>
    <property type="match status" value="1"/>
</dbReference>
<dbReference type="EMBL" id="CP020809">
    <property type="protein sequence ID" value="ART68211.1"/>
    <property type="molecule type" value="Genomic_DNA"/>
</dbReference>
<dbReference type="KEGG" id="mdx:BTO20_06095"/>
<evidence type="ECO:0000313" key="1">
    <source>
        <dbReference type="EMBL" id="ART68211.1"/>
    </source>
</evidence>
<dbReference type="Proteomes" id="UP000195331">
    <property type="component" value="Chromosome"/>
</dbReference>
<gene>
    <name evidence="1" type="ORF">BTO20_06095</name>
</gene>
<dbReference type="OrthoDB" id="4732008at2"/>
<proteinExistence type="predicted"/>
<dbReference type="AlphaFoldDB" id="A0A1Y0BZ31"/>
<name>A0A1Y0BZ31_9MYCO</name>
<protein>
    <recommendedName>
        <fullName evidence="3">Minor tail protein</fullName>
    </recommendedName>
</protein>
<accession>A0A1Y0BZ31</accession>